<proteinExistence type="inferred from homology"/>
<evidence type="ECO:0000256" key="3">
    <source>
        <dbReference type="ARBA" id="ARBA00038471"/>
    </source>
</evidence>
<dbReference type="GO" id="GO:0046910">
    <property type="term" value="F:pectinesterase inhibitor activity"/>
    <property type="evidence" value="ECO:0007669"/>
    <property type="project" value="InterPro"/>
</dbReference>
<keyword evidence="7" id="KW-1185">Reference proteome</keyword>
<dbReference type="Gene3D" id="1.20.140.40">
    <property type="entry name" value="Invertase/pectin methylesterase inhibitor family protein"/>
    <property type="match status" value="1"/>
</dbReference>
<dbReference type="InterPro" id="IPR006501">
    <property type="entry name" value="Pectinesterase_inhib_dom"/>
</dbReference>
<name>A0A7J0GST1_9ERIC</name>
<dbReference type="SUPFAM" id="SSF101148">
    <property type="entry name" value="Plant invertase/pectin methylesterase inhibitor"/>
    <property type="match status" value="1"/>
</dbReference>
<comment type="caution">
    <text evidence="6">The sequence shown here is derived from an EMBL/GenBank/DDBJ whole genome shotgun (WGS) entry which is preliminary data.</text>
</comment>
<dbReference type="InterPro" id="IPR052421">
    <property type="entry name" value="PCW_Enzyme_Inhibitor"/>
</dbReference>
<evidence type="ECO:0000259" key="5">
    <source>
        <dbReference type="SMART" id="SM00856"/>
    </source>
</evidence>
<evidence type="ECO:0000256" key="4">
    <source>
        <dbReference type="SAM" id="SignalP"/>
    </source>
</evidence>
<dbReference type="Pfam" id="PF04043">
    <property type="entry name" value="PMEI"/>
    <property type="match status" value="1"/>
</dbReference>
<dbReference type="AlphaFoldDB" id="A0A7J0GST1"/>
<keyword evidence="2" id="KW-1015">Disulfide bond</keyword>
<keyword evidence="1 4" id="KW-0732">Signal</keyword>
<dbReference type="InterPro" id="IPR035513">
    <property type="entry name" value="Invertase/methylesterase_inhib"/>
</dbReference>
<reference evidence="6 7" key="1">
    <citation type="submission" date="2019-07" db="EMBL/GenBank/DDBJ databases">
        <title>De Novo Assembly of kiwifruit Actinidia rufa.</title>
        <authorList>
            <person name="Sugita-Konishi S."/>
            <person name="Sato K."/>
            <person name="Mori E."/>
            <person name="Abe Y."/>
            <person name="Kisaki G."/>
            <person name="Hamano K."/>
            <person name="Suezawa K."/>
            <person name="Otani M."/>
            <person name="Fukuda T."/>
            <person name="Manabe T."/>
            <person name="Gomi K."/>
            <person name="Tabuchi M."/>
            <person name="Akimitsu K."/>
            <person name="Kataoka I."/>
        </authorList>
    </citation>
    <scope>NUCLEOTIDE SEQUENCE [LARGE SCALE GENOMIC DNA]</scope>
    <source>
        <strain evidence="7">cv. Fuchu</strain>
    </source>
</reference>
<evidence type="ECO:0000313" key="6">
    <source>
        <dbReference type="EMBL" id="GFZ13856.1"/>
    </source>
</evidence>
<dbReference type="SMART" id="SM00856">
    <property type="entry name" value="PMEI"/>
    <property type="match status" value="1"/>
</dbReference>
<accession>A0A7J0GST1</accession>
<feature type="chain" id="PRO_5029655846" description="Pectinesterase inhibitor domain-containing protein" evidence="4">
    <location>
        <begin position="42"/>
        <end position="201"/>
    </location>
</feature>
<dbReference type="EMBL" id="BJWL01000024">
    <property type="protein sequence ID" value="GFZ13856.1"/>
    <property type="molecule type" value="Genomic_DNA"/>
</dbReference>
<dbReference type="InterPro" id="IPR034086">
    <property type="entry name" value="PMEI_plant"/>
</dbReference>
<feature type="domain" description="Pectinesterase inhibitor" evidence="5">
    <location>
        <begin position="46"/>
        <end position="192"/>
    </location>
</feature>
<dbReference type="OrthoDB" id="1918674at2759"/>
<protein>
    <recommendedName>
        <fullName evidence="5">Pectinesterase inhibitor domain-containing protein</fullName>
    </recommendedName>
</protein>
<evidence type="ECO:0000256" key="2">
    <source>
        <dbReference type="ARBA" id="ARBA00023157"/>
    </source>
</evidence>
<organism evidence="6 7">
    <name type="scientific">Actinidia rufa</name>
    <dbReference type="NCBI Taxonomy" id="165716"/>
    <lineage>
        <taxon>Eukaryota</taxon>
        <taxon>Viridiplantae</taxon>
        <taxon>Streptophyta</taxon>
        <taxon>Embryophyta</taxon>
        <taxon>Tracheophyta</taxon>
        <taxon>Spermatophyta</taxon>
        <taxon>Magnoliopsida</taxon>
        <taxon>eudicotyledons</taxon>
        <taxon>Gunneridae</taxon>
        <taxon>Pentapetalae</taxon>
        <taxon>asterids</taxon>
        <taxon>Ericales</taxon>
        <taxon>Actinidiaceae</taxon>
        <taxon>Actinidia</taxon>
    </lineage>
</organism>
<feature type="signal peptide" evidence="4">
    <location>
        <begin position="1"/>
        <end position="41"/>
    </location>
</feature>
<gene>
    <name evidence="6" type="ORF">Acr_24g0000460</name>
</gene>
<comment type="similarity">
    <text evidence="3">Belongs to the PMEI family.</text>
</comment>
<dbReference type="PANTHER" id="PTHR36710">
    <property type="entry name" value="PECTINESTERASE INHIBITOR-LIKE"/>
    <property type="match status" value="1"/>
</dbReference>
<dbReference type="Proteomes" id="UP000585474">
    <property type="component" value="Unassembled WGS sequence"/>
</dbReference>
<evidence type="ECO:0000313" key="7">
    <source>
        <dbReference type="Proteomes" id="UP000585474"/>
    </source>
</evidence>
<dbReference type="PANTHER" id="PTHR36710:SF18">
    <property type="entry name" value="PECTINESTERASE INHIBITOR 5-RELATED"/>
    <property type="match status" value="1"/>
</dbReference>
<evidence type="ECO:0000256" key="1">
    <source>
        <dbReference type="ARBA" id="ARBA00022729"/>
    </source>
</evidence>
<dbReference type="NCBIfam" id="TIGR01614">
    <property type="entry name" value="PME_inhib"/>
    <property type="match status" value="1"/>
</dbReference>
<dbReference type="CDD" id="cd15797">
    <property type="entry name" value="PMEI"/>
    <property type="match status" value="1"/>
</dbReference>
<sequence length="201" mass="22285">MRSQFQWKHKKNDQRRKKKPMAHFPTTLFLLVSFLLGLSCAGPAVMDAGVYGDICIRCKDRGFCLAALGSDRRSATADLTGLGYIAIDLMNKNLTATYNKLMTLNGQAINPALKKRVDTCLILYHDSIITCARDLGGYLKSARYDDLLRHTLVVGENGIDCENSFKINPPYPSPLTRENQNIDLLSDILYVISVILSTGGP</sequence>